<feature type="compositionally biased region" description="Polar residues" evidence="1">
    <location>
        <begin position="164"/>
        <end position="185"/>
    </location>
</feature>
<feature type="signal peptide" evidence="2">
    <location>
        <begin position="1"/>
        <end position="22"/>
    </location>
</feature>
<dbReference type="GO" id="GO:0004180">
    <property type="term" value="F:carboxypeptidase activity"/>
    <property type="evidence" value="ECO:0007669"/>
    <property type="project" value="UniProtKB-KW"/>
</dbReference>
<name>A0AAE3U2W6_9HYPH</name>
<feature type="compositionally biased region" description="Basic and acidic residues" evidence="1">
    <location>
        <begin position="214"/>
        <end position="223"/>
    </location>
</feature>
<dbReference type="Gene3D" id="3.30.1380.10">
    <property type="match status" value="1"/>
</dbReference>
<feature type="region of interest" description="Disordered" evidence="1">
    <location>
        <begin position="161"/>
        <end position="225"/>
    </location>
</feature>
<comment type="caution">
    <text evidence="4">The sequence shown here is derived from an EMBL/GenBank/DDBJ whole genome shotgun (WGS) entry which is preliminary data.</text>
</comment>
<dbReference type="AlphaFoldDB" id="A0AAE3U2W6"/>
<feature type="compositionally biased region" description="Polar residues" evidence="1">
    <location>
        <begin position="257"/>
        <end position="267"/>
    </location>
</feature>
<dbReference type="PROSITE" id="PS51257">
    <property type="entry name" value="PROKAR_LIPOPROTEIN"/>
    <property type="match status" value="1"/>
</dbReference>
<keyword evidence="4" id="KW-0645">Protease</keyword>
<reference evidence="4" key="1">
    <citation type="submission" date="2022-03" db="EMBL/GenBank/DDBJ databases">
        <title>Fererhizobium litorale gen. nov., sp. nov., isolated from sandy sediments of the Sea of Japan seashore.</title>
        <authorList>
            <person name="Romanenko L."/>
            <person name="Kurilenko V."/>
            <person name="Otstavnykh N."/>
            <person name="Svetashev V."/>
            <person name="Tekutyeva L."/>
            <person name="Isaeva M."/>
            <person name="Mikhailov V."/>
        </authorList>
    </citation>
    <scope>NUCLEOTIDE SEQUENCE</scope>
    <source>
        <strain evidence="4">KMM 9576</strain>
    </source>
</reference>
<dbReference type="RefSeq" id="WP_311794620.1">
    <property type="nucleotide sequence ID" value="NZ_JALDYZ010000015.1"/>
</dbReference>
<proteinExistence type="predicted"/>
<dbReference type="InterPro" id="IPR009045">
    <property type="entry name" value="Zn_M74/Hedgehog-like"/>
</dbReference>
<keyword evidence="5" id="KW-1185">Reference proteome</keyword>
<evidence type="ECO:0000256" key="1">
    <source>
        <dbReference type="SAM" id="MobiDB-lite"/>
    </source>
</evidence>
<organism evidence="4 5">
    <name type="scientific">Ferirhizobium litorale</name>
    <dbReference type="NCBI Taxonomy" id="2927786"/>
    <lineage>
        <taxon>Bacteria</taxon>
        <taxon>Pseudomonadati</taxon>
        <taxon>Pseudomonadota</taxon>
        <taxon>Alphaproteobacteria</taxon>
        <taxon>Hyphomicrobiales</taxon>
        <taxon>Rhizobiaceae</taxon>
        <taxon>Ferirhizobium</taxon>
    </lineage>
</organism>
<protein>
    <submittedName>
        <fullName evidence="4">D-Ala-D-Ala carboxypeptidase family metallohydrolase</fullName>
    </submittedName>
</protein>
<dbReference type="Pfam" id="PF08291">
    <property type="entry name" value="Peptidase_M15_3"/>
    <property type="match status" value="1"/>
</dbReference>
<dbReference type="EMBL" id="JALDYZ010000015">
    <property type="protein sequence ID" value="MDI7924549.1"/>
    <property type="molecule type" value="Genomic_DNA"/>
</dbReference>
<dbReference type="Proteomes" id="UP001161580">
    <property type="component" value="Unassembled WGS sequence"/>
</dbReference>
<gene>
    <name evidence="4" type="ORF">MRS75_21020</name>
</gene>
<accession>A0AAE3U2W6</accession>
<dbReference type="InterPro" id="IPR013230">
    <property type="entry name" value="Peptidase_M15A_C"/>
</dbReference>
<dbReference type="SUPFAM" id="SSF55166">
    <property type="entry name" value="Hedgehog/DD-peptidase"/>
    <property type="match status" value="1"/>
</dbReference>
<sequence length="431" mass="44592">MPYRRGLIVAASLVALSGCVSSVNELEISKAVSPASQTEGHEIATDNGDAGATDQRVAAANEDGGYSDPAVVTTADSSSAAGSSALPVGSAATAPADTAGLTMQPTTVNAGKTSIFAAQGAVASTSEGLQAVVPDQSADAPAFVPVPEINPALKSVYSAPEGGLQTQEGASATQPDGNPGVQSGQAIPATAPAPAGQASDVSNADGVSVADTKGNTESDHDTTGQKPLTLAAFFAGKRKARDKITDTGSNFAARSPRIVSQTTQVASSPPVMSDEEVGDLMPDNFLDDDEFDDGHAEAPEGLMELASLSGLTRIAPNGLMLQTPRVDVGCVKPELVQIIKSIETHYGRTAIVTSGYRETKRNRRVGGRRGSLHTTCEAADIQIPGVSKWELANYLRSRPDRGGVGTYCHTESVHLDLGPARDWNWRCRRKK</sequence>
<keyword evidence="4" id="KW-0121">Carboxypeptidase</keyword>
<feature type="region of interest" description="Disordered" evidence="1">
    <location>
        <begin position="257"/>
        <end position="276"/>
    </location>
</feature>
<evidence type="ECO:0000256" key="2">
    <source>
        <dbReference type="SAM" id="SignalP"/>
    </source>
</evidence>
<feature type="domain" description="Peptidase M15A C-terminal" evidence="3">
    <location>
        <begin position="314"/>
        <end position="416"/>
    </location>
</feature>
<keyword evidence="4" id="KW-0378">Hydrolase</keyword>
<evidence type="ECO:0000259" key="3">
    <source>
        <dbReference type="Pfam" id="PF08291"/>
    </source>
</evidence>
<keyword evidence="2" id="KW-0732">Signal</keyword>
<evidence type="ECO:0000313" key="5">
    <source>
        <dbReference type="Proteomes" id="UP001161580"/>
    </source>
</evidence>
<evidence type="ECO:0000313" key="4">
    <source>
        <dbReference type="EMBL" id="MDI7924549.1"/>
    </source>
</evidence>
<feature type="chain" id="PRO_5042107088" evidence="2">
    <location>
        <begin position="23"/>
        <end position="431"/>
    </location>
</feature>